<evidence type="ECO:0000313" key="4">
    <source>
        <dbReference type="Proteomes" id="UP000291933"/>
    </source>
</evidence>
<dbReference type="Proteomes" id="UP000291933">
    <property type="component" value="Unassembled WGS sequence"/>
</dbReference>
<evidence type="ECO:0000313" key="3">
    <source>
        <dbReference type="EMBL" id="TBT94266.1"/>
    </source>
</evidence>
<dbReference type="PIRSF" id="PIRSF002741">
    <property type="entry name" value="MppA"/>
    <property type="match status" value="1"/>
</dbReference>
<evidence type="ECO:0000256" key="1">
    <source>
        <dbReference type="SAM" id="SignalP"/>
    </source>
</evidence>
<feature type="domain" description="Solute-binding protein family 5" evidence="2">
    <location>
        <begin position="96"/>
        <end position="510"/>
    </location>
</feature>
<dbReference type="GO" id="GO:1904680">
    <property type="term" value="F:peptide transmembrane transporter activity"/>
    <property type="evidence" value="ECO:0007669"/>
    <property type="project" value="TreeGrafter"/>
</dbReference>
<dbReference type="EMBL" id="SDMR01000015">
    <property type="protein sequence ID" value="TBT94266.1"/>
    <property type="molecule type" value="Genomic_DNA"/>
</dbReference>
<dbReference type="Gene3D" id="3.40.190.10">
    <property type="entry name" value="Periplasmic binding protein-like II"/>
    <property type="match status" value="1"/>
</dbReference>
<dbReference type="SUPFAM" id="SSF53850">
    <property type="entry name" value="Periplasmic binding protein-like II"/>
    <property type="match status" value="1"/>
</dbReference>
<dbReference type="InterPro" id="IPR030678">
    <property type="entry name" value="Peptide/Ni-bd"/>
</dbReference>
<dbReference type="Gene3D" id="3.10.105.10">
    <property type="entry name" value="Dipeptide-binding Protein, Domain 3"/>
    <property type="match status" value="1"/>
</dbReference>
<reference evidence="3 4" key="1">
    <citation type="submission" date="2019-01" db="EMBL/GenBank/DDBJ databases">
        <title>Lactibacter flavus gen. nov., sp. nov., a novel bacterium of the family Propionibacteriaceae isolated from raw milk and dairy products.</title>
        <authorList>
            <person name="Huptas C."/>
            <person name="Wenning M."/>
            <person name="Breitenwieser F."/>
            <person name="Doll E."/>
            <person name="Von Neubeck M."/>
            <person name="Busse H.-J."/>
            <person name="Scherer S."/>
        </authorList>
    </citation>
    <scope>NUCLEOTIDE SEQUENCE [LARGE SCALE GENOMIC DNA]</scope>
    <source>
        <strain evidence="3 4">DSM 22130</strain>
    </source>
</reference>
<dbReference type="GO" id="GO:0042597">
    <property type="term" value="C:periplasmic space"/>
    <property type="evidence" value="ECO:0007669"/>
    <property type="project" value="UniProtKB-ARBA"/>
</dbReference>
<keyword evidence="1" id="KW-0732">Signal</keyword>
<dbReference type="PANTHER" id="PTHR30290">
    <property type="entry name" value="PERIPLASMIC BINDING COMPONENT OF ABC TRANSPORTER"/>
    <property type="match status" value="1"/>
</dbReference>
<dbReference type="GO" id="GO:0043190">
    <property type="term" value="C:ATP-binding cassette (ABC) transporter complex"/>
    <property type="evidence" value="ECO:0007669"/>
    <property type="project" value="InterPro"/>
</dbReference>
<dbReference type="InterPro" id="IPR000914">
    <property type="entry name" value="SBP_5_dom"/>
</dbReference>
<dbReference type="RefSeq" id="WP_131172655.1">
    <property type="nucleotide sequence ID" value="NZ_FXTL01000015.1"/>
</dbReference>
<dbReference type="Pfam" id="PF00496">
    <property type="entry name" value="SBP_bac_5"/>
    <property type="match status" value="1"/>
</dbReference>
<dbReference type="CDD" id="cd08501">
    <property type="entry name" value="PBP2_Lpqw"/>
    <property type="match status" value="1"/>
</dbReference>
<name>A0A4Q9KIP2_PROTD</name>
<evidence type="ECO:0000259" key="2">
    <source>
        <dbReference type="Pfam" id="PF00496"/>
    </source>
</evidence>
<gene>
    <name evidence="3" type="ORF">ET996_11230</name>
</gene>
<dbReference type="AlphaFoldDB" id="A0A4Q9KIP2"/>
<keyword evidence="4" id="KW-1185">Reference proteome</keyword>
<protein>
    <submittedName>
        <fullName evidence="3">ABC transporter family substrate-binding protein</fullName>
    </submittedName>
</protein>
<organism evidence="3 4">
    <name type="scientific">Propioniciclava tarda</name>
    <dbReference type="NCBI Taxonomy" id="433330"/>
    <lineage>
        <taxon>Bacteria</taxon>
        <taxon>Bacillati</taxon>
        <taxon>Actinomycetota</taxon>
        <taxon>Actinomycetes</taxon>
        <taxon>Propionibacteriales</taxon>
        <taxon>Propionibacteriaceae</taxon>
        <taxon>Propioniciclava</taxon>
    </lineage>
</organism>
<comment type="caution">
    <text evidence="3">The sequence shown here is derived from an EMBL/GenBank/DDBJ whole genome shotgun (WGS) entry which is preliminary data.</text>
</comment>
<feature type="signal peptide" evidence="1">
    <location>
        <begin position="1"/>
        <end position="20"/>
    </location>
</feature>
<dbReference type="PROSITE" id="PS51257">
    <property type="entry name" value="PROKAR_LIPOPROTEIN"/>
    <property type="match status" value="1"/>
</dbReference>
<dbReference type="OrthoDB" id="3713816at2"/>
<dbReference type="GO" id="GO:0015833">
    <property type="term" value="P:peptide transport"/>
    <property type="evidence" value="ECO:0007669"/>
    <property type="project" value="TreeGrafter"/>
</dbReference>
<sequence length="607" mass="64995">MNRKLLAAATAVVAGALALGGCTPTPTTSGTTAAPAVKTGGEVNVAWNQAFESYNNATQDQNATANANITYMANDSIGYYDKDLKVIQNPSFGKYEKLSDNPLKVKVTLADTATWSDGTPVTAADMILQWVALSGNRNTYEPTLDDNGLAPANAGTQVYFNAASIGYKLITDMPEVGDNGKSATFTYSKPYVDWEISAMTPVGVPAHITAKKALSLTDNTAAAQAVIDAVKNKDAEKLGKIANFWNTGYKFMNMPTDKDIVVGSGPFTITDAKEKQYITLSKNPNYKGSHKANLDKITVRFIADAQASVQALQNGEVLVTQPQATADILKQVTALKDVTVQTAAGGTYEHVDMAQNNGGPFDPKAYGGDANKAKLVRQAFLTSIPRQKIIDNLIKPLNPNATIRNSFTTVPSSPAYAAIAGANGMEAAYGGGDSAKAKTILASAGLATPPTVRFLYASTNTRRQQEFQLIKEAAEAAGFKVEDKSAEKWGSLLPDTTKYDAALFGWQSTSLAVGESDANYRTKGQNNYYGYSNPAVDKLFDELLGTTESAKQTEILGKIEKLLVDDAFGTTIFQFPEITTSSNKLKNVSATPLSPNFFWNAWEWQLA</sequence>
<proteinExistence type="predicted"/>
<dbReference type="PANTHER" id="PTHR30290:SF65">
    <property type="entry name" value="MONOACYL PHOSPHATIDYLINOSITOL TETRAMANNOSIDE-BINDING PROTEIN LPQW-RELATED"/>
    <property type="match status" value="1"/>
</dbReference>
<dbReference type="InterPro" id="IPR039424">
    <property type="entry name" value="SBP_5"/>
</dbReference>
<accession>A0A4Q9KIP2</accession>
<feature type="chain" id="PRO_5039125700" evidence="1">
    <location>
        <begin position="21"/>
        <end position="607"/>
    </location>
</feature>